<reference evidence="2 3" key="2">
    <citation type="submission" date="2017-01" db="EMBL/GenBank/DDBJ databases">
        <authorList>
            <person name="Mah S.A."/>
            <person name="Swanson W.J."/>
            <person name="Moy G.W."/>
            <person name="Vacquier V.D."/>
        </authorList>
    </citation>
    <scope>NUCLEOTIDE SEQUENCE [LARGE SCALE GENOMIC DNA]</scope>
    <source>
        <strain evidence="2 3">CGMCC 1.8909</strain>
    </source>
</reference>
<proteinExistence type="predicted"/>
<evidence type="ECO:0000313" key="1">
    <source>
        <dbReference type="EMBL" id="APX98270.1"/>
    </source>
</evidence>
<organism evidence="2 3">
    <name type="scientific">Natronorubrum daqingense</name>
    <dbReference type="NCBI Taxonomy" id="588898"/>
    <lineage>
        <taxon>Archaea</taxon>
        <taxon>Methanobacteriati</taxon>
        <taxon>Methanobacteriota</taxon>
        <taxon>Stenosarchaea group</taxon>
        <taxon>Halobacteria</taxon>
        <taxon>Halobacteriales</taxon>
        <taxon>Natrialbaceae</taxon>
        <taxon>Natronorubrum</taxon>
    </lineage>
</organism>
<dbReference type="Proteomes" id="UP000187321">
    <property type="component" value="Chromosome"/>
</dbReference>
<keyword evidence="3" id="KW-1185">Reference proteome</keyword>
<protein>
    <submittedName>
        <fullName evidence="2">Uncharacterized protein</fullName>
    </submittedName>
</protein>
<evidence type="ECO:0000313" key="3">
    <source>
        <dbReference type="Proteomes" id="UP000185687"/>
    </source>
</evidence>
<dbReference type="EMBL" id="CP019327">
    <property type="protein sequence ID" value="APX98270.1"/>
    <property type="molecule type" value="Genomic_DNA"/>
</dbReference>
<evidence type="ECO:0000313" key="2">
    <source>
        <dbReference type="EMBL" id="SIR95919.1"/>
    </source>
</evidence>
<accession>A0A1N7F6J4</accession>
<evidence type="ECO:0000313" key="4">
    <source>
        <dbReference type="Proteomes" id="UP000187321"/>
    </source>
</evidence>
<dbReference type="KEGG" id="hda:BB347_13655"/>
<reference evidence="1 4" key="1">
    <citation type="submission" date="2017-01" db="EMBL/GenBank/DDBJ databases">
        <title>Complete genome sequence of Haloterrigena daqingensis type strain (JX313T).</title>
        <authorList>
            <person name="Shuang W."/>
        </authorList>
    </citation>
    <scope>NUCLEOTIDE SEQUENCE [LARGE SCALE GENOMIC DNA]</scope>
    <source>
        <strain evidence="1 4">JX313</strain>
    </source>
</reference>
<dbReference type="STRING" id="588898.BB347_13655"/>
<sequence>MTRRGLLTDRERELIQADNLEGDELDRRYQAVSRVRTKIEGRLADDVDILKRSHPELYNELQEAVCDE</sequence>
<dbReference type="EMBL" id="FTNP01000005">
    <property type="protein sequence ID" value="SIR95919.1"/>
    <property type="molecule type" value="Genomic_DNA"/>
</dbReference>
<name>A0A1N7F6J4_9EURY</name>
<gene>
    <name evidence="1" type="ORF">BB347_13655</name>
    <name evidence="2" type="ORF">SAMN05421809_3049</name>
</gene>
<dbReference type="Proteomes" id="UP000185687">
    <property type="component" value="Unassembled WGS sequence"/>
</dbReference>
<dbReference type="AlphaFoldDB" id="A0A1N7F6J4"/>